<dbReference type="Proteomes" id="UP000467385">
    <property type="component" value="Chromosome"/>
</dbReference>
<dbReference type="Pfam" id="PF00005">
    <property type="entry name" value="ABC_tran"/>
    <property type="match status" value="1"/>
</dbReference>
<reference evidence="4 5" key="1">
    <citation type="journal article" date="2019" name="Emerg. Microbes Infect.">
        <title>Comprehensive subspecies identification of 175 nontuberculous mycobacteria species based on 7547 genomic profiles.</title>
        <authorList>
            <person name="Matsumoto Y."/>
            <person name="Kinjo T."/>
            <person name="Motooka D."/>
            <person name="Nabeya D."/>
            <person name="Jung N."/>
            <person name="Uechi K."/>
            <person name="Horii T."/>
            <person name="Iida T."/>
            <person name="Fujita J."/>
            <person name="Nakamura S."/>
        </authorList>
    </citation>
    <scope>NUCLEOTIDE SEQUENCE [LARGE SCALE GENOMIC DNA]</scope>
    <source>
        <strain evidence="4 5">JCM 14738</strain>
    </source>
</reference>
<dbReference type="PROSITE" id="PS50893">
    <property type="entry name" value="ABC_TRANSPORTER_2"/>
    <property type="match status" value="1"/>
</dbReference>
<dbReference type="EMBL" id="AP022613">
    <property type="protein sequence ID" value="BBZ40415.1"/>
    <property type="molecule type" value="Genomic_DNA"/>
</dbReference>
<keyword evidence="2" id="KW-0547">Nucleotide-binding</keyword>
<sequence length="239" mass="25862">MGTQAVRIALGTKHFSTGAALVDVDLEVISGEFLAVLGPSGSGKSTLLRVLAGLDTLTGGEIVWPADGVRPRIGMVFQQPLLMPWLTVSENIVFATRFAAQRGGFDRSYPAELTDRFGLKPLADRYPDQLSGGQAQRVAVLRAVAARPRLLLLDEPFSALDPATRADLQSWLGELAGALDVTVVLVTHDVDEALRLADRVVLLSGGRIRSQWTVSEHPSREQLRSELLDQYRDQAAPAL</sequence>
<dbReference type="PROSITE" id="PS00211">
    <property type="entry name" value="ABC_TRANSPORTER_1"/>
    <property type="match status" value="1"/>
</dbReference>
<proteinExistence type="predicted"/>
<dbReference type="InterPro" id="IPR027417">
    <property type="entry name" value="P-loop_NTPase"/>
</dbReference>
<evidence type="ECO:0000256" key="1">
    <source>
        <dbReference type="ARBA" id="ARBA00022448"/>
    </source>
</evidence>
<accession>A0A1X1TPB1</accession>
<gene>
    <name evidence="4" type="ORF">MCNS_34780</name>
</gene>
<keyword evidence="3 4" id="KW-0067">ATP-binding</keyword>
<dbReference type="InterPro" id="IPR050166">
    <property type="entry name" value="ABC_transporter_ATP-bind"/>
</dbReference>
<dbReference type="InterPro" id="IPR003593">
    <property type="entry name" value="AAA+_ATPase"/>
</dbReference>
<dbReference type="SMART" id="SM00382">
    <property type="entry name" value="AAA"/>
    <property type="match status" value="1"/>
</dbReference>
<dbReference type="Gene3D" id="3.40.50.300">
    <property type="entry name" value="P-loop containing nucleotide triphosphate hydrolases"/>
    <property type="match status" value="1"/>
</dbReference>
<dbReference type="PANTHER" id="PTHR42788">
    <property type="entry name" value="TAURINE IMPORT ATP-BINDING PROTEIN-RELATED"/>
    <property type="match status" value="1"/>
</dbReference>
<dbReference type="InterPro" id="IPR003439">
    <property type="entry name" value="ABC_transporter-like_ATP-bd"/>
</dbReference>
<dbReference type="AlphaFoldDB" id="A0A1X1TPB1"/>
<evidence type="ECO:0000313" key="4">
    <source>
        <dbReference type="EMBL" id="BBZ40415.1"/>
    </source>
</evidence>
<organism evidence="4 5">
    <name type="scientific">Mycobacterium conspicuum</name>
    <dbReference type="NCBI Taxonomy" id="44010"/>
    <lineage>
        <taxon>Bacteria</taxon>
        <taxon>Bacillati</taxon>
        <taxon>Actinomycetota</taxon>
        <taxon>Actinomycetes</taxon>
        <taxon>Mycobacteriales</taxon>
        <taxon>Mycobacteriaceae</taxon>
        <taxon>Mycobacterium</taxon>
    </lineage>
</organism>
<evidence type="ECO:0000256" key="3">
    <source>
        <dbReference type="ARBA" id="ARBA00022840"/>
    </source>
</evidence>
<keyword evidence="5" id="KW-1185">Reference proteome</keyword>
<evidence type="ECO:0000313" key="5">
    <source>
        <dbReference type="Proteomes" id="UP000467385"/>
    </source>
</evidence>
<keyword evidence="1" id="KW-0813">Transport</keyword>
<dbReference type="SUPFAM" id="SSF52540">
    <property type="entry name" value="P-loop containing nucleoside triphosphate hydrolases"/>
    <property type="match status" value="1"/>
</dbReference>
<dbReference type="OrthoDB" id="8773773at2"/>
<protein>
    <submittedName>
        <fullName evidence="4">Nitrate ABC transporter ATP-binding protein</fullName>
    </submittedName>
</protein>
<dbReference type="InterPro" id="IPR017871">
    <property type="entry name" value="ABC_transporter-like_CS"/>
</dbReference>
<dbReference type="STRING" id="44010.AWC00_03680"/>
<dbReference type="RefSeq" id="WP_085231310.1">
    <property type="nucleotide sequence ID" value="NZ_AP022613.1"/>
</dbReference>
<dbReference type="GO" id="GO:0016887">
    <property type="term" value="F:ATP hydrolysis activity"/>
    <property type="evidence" value="ECO:0007669"/>
    <property type="project" value="InterPro"/>
</dbReference>
<evidence type="ECO:0000256" key="2">
    <source>
        <dbReference type="ARBA" id="ARBA00022741"/>
    </source>
</evidence>
<dbReference type="GO" id="GO:0005524">
    <property type="term" value="F:ATP binding"/>
    <property type="evidence" value="ECO:0007669"/>
    <property type="project" value="UniProtKB-KW"/>
</dbReference>
<dbReference type="PANTHER" id="PTHR42788:SF13">
    <property type="entry name" value="ALIPHATIC SULFONATES IMPORT ATP-BINDING PROTEIN SSUB"/>
    <property type="match status" value="1"/>
</dbReference>
<name>A0A1X1TPB1_9MYCO</name>